<protein>
    <submittedName>
        <fullName evidence="2">Uncharacterized protein</fullName>
    </submittedName>
</protein>
<comment type="caution">
    <text evidence="2">The sequence shown here is derived from an EMBL/GenBank/DDBJ whole genome shotgun (WGS) entry which is preliminary data.</text>
</comment>
<evidence type="ECO:0000313" key="3">
    <source>
        <dbReference type="Proteomes" id="UP000813427"/>
    </source>
</evidence>
<gene>
    <name evidence="2" type="ORF">BKA59DRAFT_514481</name>
</gene>
<reference evidence="2" key="1">
    <citation type="journal article" date="2021" name="Nat. Commun.">
        <title>Genetic determinants of endophytism in the Arabidopsis root mycobiome.</title>
        <authorList>
            <person name="Mesny F."/>
            <person name="Miyauchi S."/>
            <person name="Thiergart T."/>
            <person name="Pickel B."/>
            <person name="Atanasova L."/>
            <person name="Karlsson M."/>
            <person name="Huettel B."/>
            <person name="Barry K.W."/>
            <person name="Haridas S."/>
            <person name="Chen C."/>
            <person name="Bauer D."/>
            <person name="Andreopoulos W."/>
            <person name="Pangilinan J."/>
            <person name="LaButti K."/>
            <person name="Riley R."/>
            <person name="Lipzen A."/>
            <person name="Clum A."/>
            <person name="Drula E."/>
            <person name="Henrissat B."/>
            <person name="Kohler A."/>
            <person name="Grigoriev I.V."/>
            <person name="Martin F.M."/>
            <person name="Hacquard S."/>
        </authorList>
    </citation>
    <scope>NUCLEOTIDE SEQUENCE</scope>
    <source>
        <strain evidence="2">MPI-SDFR-AT-0068</strain>
    </source>
</reference>
<name>A0A8K0RSE3_9HYPO</name>
<keyword evidence="1" id="KW-0732">Signal</keyword>
<evidence type="ECO:0000313" key="2">
    <source>
        <dbReference type="EMBL" id="KAH7238183.1"/>
    </source>
</evidence>
<dbReference type="EMBL" id="JAGPXF010000006">
    <property type="protein sequence ID" value="KAH7238183.1"/>
    <property type="molecule type" value="Genomic_DNA"/>
</dbReference>
<dbReference type="AlphaFoldDB" id="A0A8K0RSE3"/>
<proteinExistence type="predicted"/>
<dbReference type="OrthoDB" id="4918924at2759"/>
<sequence length="215" mass="23745">MRSSLLLTSTVLGLFPSCLEALAIRGQPDLRLGERGFIEAGSLTTRQVAEAPEECWVQGLGQSSYWFVPVYSGKEIYACVMAHTRATGQSWNCPGEDWWPDSYVEEIITAGQEQITKDGGGEKSQKGVFEARFEGTTTAVSDQEGMSAVFDALFRYTLPNCEANPGYCKTKARHYYYRYKGDAIGIIHKQSDCRGFLGIGGDVYSYCPGRGHCQD</sequence>
<evidence type="ECO:0000256" key="1">
    <source>
        <dbReference type="SAM" id="SignalP"/>
    </source>
</evidence>
<feature type="chain" id="PRO_5035443275" evidence="1">
    <location>
        <begin position="22"/>
        <end position="215"/>
    </location>
</feature>
<dbReference type="Proteomes" id="UP000813427">
    <property type="component" value="Unassembled WGS sequence"/>
</dbReference>
<organism evidence="2 3">
    <name type="scientific">Fusarium tricinctum</name>
    <dbReference type="NCBI Taxonomy" id="61284"/>
    <lineage>
        <taxon>Eukaryota</taxon>
        <taxon>Fungi</taxon>
        <taxon>Dikarya</taxon>
        <taxon>Ascomycota</taxon>
        <taxon>Pezizomycotina</taxon>
        <taxon>Sordariomycetes</taxon>
        <taxon>Hypocreomycetidae</taxon>
        <taxon>Hypocreales</taxon>
        <taxon>Nectriaceae</taxon>
        <taxon>Fusarium</taxon>
        <taxon>Fusarium tricinctum species complex</taxon>
    </lineage>
</organism>
<keyword evidence="3" id="KW-1185">Reference proteome</keyword>
<accession>A0A8K0RSE3</accession>
<feature type="signal peptide" evidence="1">
    <location>
        <begin position="1"/>
        <end position="21"/>
    </location>
</feature>